<name>A0ABT8FZP7_9MICO</name>
<dbReference type="Proteomes" id="UP001172738">
    <property type="component" value="Unassembled WGS sequence"/>
</dbReference>
<evidence type="ECO:0000256" key="1">
    <source>
        <dbReference type="SAM" id="SignalP"/>
    </source>
</evidence>
<reference evidence="3" key="1">
    <citation type="submission" date="2023-06" db="EMBL/GenBank/DDBJ databases">
        <title>SYSU T00b26.</title>
        <authorList>
            <person name="Gao L."/>
            <person name="Fang B.-Z."/>
            <person name="Li W.-J."/>
        </authorList>
    </citation>
    <scope>NUCLEOTIDE SEQUENCE</scope>
    <source>
        <strain evidence="3">SYSU T00b26</strain>
    </source>
</reference>
<protein>
    <submittedName>
        <fullName evidence="3">Septum formation family protein</fullName>
    </submittedName>
</protein>
<dbReference type="InterPro" id="IPR026004">
    <property type="entry name" value="Septum_form"/>
</dbReference>
<sequence>MRARAVISTITVAAFAAVLSGCSVIDSFTLQEFEVGQCLDTSGEVAETEGEVGHFPVVDCGEPHDAEVYAVVESAEPEFDIDAIEQEADLACYEAFEGYVGLAWEDSELYYSFVYPSSQTWDDGDRQIACLLIVDGQTGSLKDSGI</sequence>
<gene>
    <name evidence="3" type="ORF">QQX04_04430</name>
</gene>
<evidence type="ECO:0000313" key="3">
    <source>
        <dbReference type="EMBL" id="MDN4472237.1"/>
    </source>
</evidence>
<organism evidence="3 4">
    <name type="scientific">Demequina zhanjiangensis</name>
    <dbReference type="NCBI Taxonomy" id="3051659"/>
    <lineage>
        <taxon>Bacteria</taxon>
        <taxon>Bacillati</taxon>
        <taxon>Actinomycetota</taxon>
        <taxon>Actinomycetes</taxon>
        <taxon>Micrococcales</taxon>
        <taxon>Demequinaceae</taxon>
        <taxon>Demequina</taxon>
    </lineage>
</organism>
<dbReference type="EMBL" id="JAUHPV010000002">
    <property type="protein sequence ID" value="MDN4472237.1"/>
    <property type="molecule type" value="Genomic_DNA"/>
</dbReference>
<keyword evidence="1" id="KW-0732">Signal</keyword>
<feature type="signal peptide" evidence="1">
    <location>
        <begin position="1"/>
        <end position="16"/>
    </location>
</feature>
<proteinExistence type="predicted"/>
<keyword evidence="4" id="KW-1185">Reference proteome</keyword>
<dbReference type="PROSITE" id="PS51257">
    <property type="entry name" value="PROKAR_LIPOPROTEIN"/>
    <property type="match status" value="1"/>
</dbReference>
<comment type="caution">
    <text evidence="3">The sequence shown here is derived from an EMBL/GenBank/DDBJ whole genome shotgun (WGS) entry which is preliminary data.</text>
</comment>
<accession>A0ABT8FZP7</accession>
<feature type="domain" description="Septum formation-related" evidence="2">
    <location>
        <begin position="36"/>
        <end position="141"/>
    </location>
</feature>
<dbReference type="RefSeq" id="WP_301126632.1">
    <property type="nucleotide sequence ID" value="NZ_JAUHPV010000002.1"/>
</dbReference>
<dbReference type="Pfam" id="PF13845">
    <property type="entry name" value="Septum_form"/>
    <property type="match status" value="1"/>
</dbReference>
<feature type="chain" id="PRO_5045055029" evidence="1">
    <location>
        <begin position="17"/>
        <end position="146"/>
    </location>
</feature>
<evidence type="ECO:0000259" key="2">
    <source>
        <dbReference type="Pfam" id="PF13845"/>
    </source>
</evidence>
<evidence type="ECO:0000313" key="4">
    <source>
        <dbReference type="Proteomes" id="UP001172738"/>
    </source>
</evidence>